<dbReference type="Gene3D" id="2.40.160.40">
    <property type="entry name" value="monomeric porin ompg"/>
    <property type="match status" value="1"/>
</dbReference>
<evidence type="ECO:0000256" key="1">
    <source>
        <dbReference type="ARBA" id="ARBA00022729"/>
    </source>
</evidence>
<keyword evidence="1" id="KW-0732">Signal</keyword>
<dbReference type="Proteomes" id="UP000274225">
    <property type="component" value="Unassembled WGS sequence"/>
</dbReference>
<dbReference type="InterPro" id="IPR018981">
    <property type="entry name" value="Outer_membrane_porin_G"/>
</dbReference>
<dbReference type="AlphaFoldDB" id="A0A3P6LDM1"/>
<protein>
    <submittedName>
        <fullName evidence="2">Monomeric porin OmpG</fullName>
    </submittedName>
</protein>
<evidence type="ECO:0000313" key="2">
    <source>
        <dbReference type="EMBL" id="VDG95419.1"/>
    </source>
</evidence>
<dbReference type="EMBL" id="UYIT01000009">
    <property type="protein sequence ID" value="VDG95419.1"/>
    <property type="molecule type" value="Genomic_DNA"/>
</dbReference>
<accession>A0A3P6LDM1</accession>
<name>A0A3P6LDM1_SHIDY</name>
<proteinExistence type="predicted"/>
<dbReference type="Pfam" id="PF09381">
    <property type="entry name" value="Porin_OmpG"/>
    <property type="match status" value="1"/>
</dbReference>
<dbReference type="InterPro" id="IPR011250">
    <property type="entry name" value="OMP/PagP_B-barrel"/>
</dbReference>
<sequence>MDDSRNNGEFSTQEIRAYLPLTLGNHSVTPYTRIGLDRWSNWDWQDDIECEGHDFNRVGLFYGYDFQNGLSVSLEYAFEWQDHDEGDSDKFHYAGVGVNYSF</sequence>
<dbReference type="SUPFAM" id="SSF56925">
    <property type="entry name" value="OMPA-like"/>
    <property type="match status" value="1"/>
</dbReference>
<gene>
    <name evidence="2" type="primary">ompG</name>
    <name evidence="2" type="ORF">NCTC11868_04866</name>
</gene>
<organism evidence="2 3">
    <name type="scientific">Shigella dysenteriae</name>
    <dbReference type="NCBI Taxonomy" id="622"/>
    <lineage>
        <taxon>Bacteria</taxon>
        <taxon>Pseudomonadati</taxon>
        <taxon>Pseudomonadota</taxon>
        <taxon>Gammaproteobacteria</taxon>
        <taxon>Enterobacterales</taxon>
        <taxon>Enterobacteriaceae</taxon>
        <taxon>Shigella</taxon>
    </lineage>
</organism>
<dbReference type="InterPro" id="IPR053713">
    <property type="entry name" value="Bact_OM_Channel_sf"/>
</dbReference>
<evidence type="ECO:0000313" key="3">
    <source>
        <dbReference type="Proteomes" id="UP000274225"/>
    </source>
</evidence>
<reference evidence="2 3" key="1">
    <citation type="submission" date="2018-11" db="EMBL/GenBank/DDBJ databases">
        <authorList>
            <consortium name="Pathogen Informatics"/>
        </authorList>
    </citation>
    <scope>NUCLEOTIDE SEQUENCE [LARGE SCALE GENOMIC DNA]</scope>
    <source>
        <strain evidence="2 3">NCTC11868</strain>
    </source>
</reference>